<comment type="caution">
    <text evidence="2">The sequence shown here is derived from an EMBL/GenBank/DDBJ whole genome shotgun (WGS) entry which is preliminary data.</text>
</comment>
<keyword evidence="3" id="KW-1185">Reference proteome</keyword>
<protein>
    <submittedName>
        <fullName evidence="2">Uncharacterized protein</fullName>
    </submittedName>
</protein>
<dbReference type="EMBL" id="JACGCM010002671">
    <property type="protein sequence ID" value="KAF6136803.1"/>
    <property type="molecule type" value="Genomic_DNA"/>
</dbReference>
<proteinExistence type="predicted"/>
<dbReference type="AlphaFoldDB" id="A0A7J7L2I6"/>
<evidence type="ECO:0000313" key="3">
    <source>
        <dbReference type="Proteomes" id="UP000541444"/>
    </source>
</evidence>
<accession>A0A7J7L2I6</accession>
<dbReference type="Proteomes" id="UP000541444">
    <property type="component" value="Unassembled WGS sequence"/>
</dbReference>
<sequence>VPCPEAWVGEGKGGENGVGGGQEQAIEEILKDEDVAGRVDEELLKDVDAVGAGVNPDKAKSGDDDPLHTGKGLVDKDDKSIKPSDAELEAMHIQFTIRMNDLHRHLNCKLPNMWYNSFLKRLLSDEQRHVVRNGWSLCKTKEPLTQESIEFNKSIYHRVGEENVSLTSLYTLRPRQ</sequence>
<feature type="compositionally biased region" description="Gly residues" evidence="1">
    <location>
        <begin position="10"/>
        <end position="22"/>
    </location>
</feature>
<evidence type="ECO:0000313" key="2">
    <source>
        <dbReference type="EMBL" id="KAF6136803.1"/>
    </source>
</evidence>
<evidence type="ECO:0000256" key="1">
    <source>
        <dbReference type="SAM" id="MobiDB-lite"/>
    </source>
</evidence>
<organism evidence="2 3">
    <name type="scientific">Kingdonia uniflora</name>
    <dbReference type="NCBI Taxonomy" id="39325"/>
    <lineage>
        <taxon>Eukaryota</taxon>
        <taxon>Viridiplantae</taxon>
        <taxon>Streptophyta</taxon>
        <taxon>Embryophyta</taxon>
        <taxon>Tracheophyta</taxon>
        <taxon>Spermatophyta</taxon>
        <taxon>Magnoliopsida</taxon>
        <taxon>Ranunculales</taxon>
        <taxon>Circaeasteraceae</taxon>
        <taxon>Kingdonia</taxon>
    </lineage>
</organism>
<feature type="region of interest" description="Disordered" evidence="1">
    <location>
        <begin position="48"/>
        <end position="79"/>
    </location>
</feature>
<feature type="compositionally biased region" description="Basic and acidic residues" evidence="1">
    <location>
        <begin position="57"/>
        <end position="79"/>
    </location>
</feature>
<reference evidence="2 3" key="1">
    <citation type="journal article" date="2020" name="IScience">
        <title>Genome Sequencing of the Endangered Kingdonia uniflora (Circaeasteraceae, Ranunculales) Reveals Potential Mechanisms of Evolutionary Specialization.</title>
        <authorList>
            <person name="Sun Y."/>
            <person name="Deng T."/>
            <person name="Zhang A."/>
            <person name="Moore M.J."/>
            <person name="Landis J.B."/>
            <person name="Lin N."/>
            <person name="Zhang H."/>
            <person name="Zhang X."/>
            <person name="Huang J."/>
            <person name="Zhang X."/>
            <person name="Sun H."/>
            <person name="Wang H."/>
        </authorList>
    </citation>
    <scope>NUCLEOTIDE SEQUENCE [LARGE SCALE GENOMIC DNA]</scope>
    <source>
        <strain evidence="2">TB1705</strain>
        <tissue evidence="2">Leaf</tissue>
    </source>
</reference>
<feature type="region of interest" description="Disordered" evidence="1">
    <location>
        <begin position="1"/>
        <end position="22"/>
    </location>
</feature>
<name>A0A7J7L2I6_9MAGN</name>
<feature type="non-terminal residue" evidence="2">
    <location>
        <position position="1"/>
    </location>
</feature>
<gene>
    <name evidence="2" type="ORF">GIB67_030088</name>
</gene>